<evidence type="ECO:0000313" key="4">
    <source>
        <dbReference type="Proteomes" id="UP000217348"/>
    </source>
</evidence>
<dbReference type="NCBIfam" id="TIGR01764">
    <property type="entry name" value="excise"/>
    <property type="match status" value="1"/>
</dbReference>
<evidence type="ECO:0000259" key="1">
    <source>
        <dbReference type="Pfam" id="PF12728"/>
    </source>
</evidence>
<proteinExistence type="predicted"/>
<dbReference type="InterPro" id="IPR041657">
    <property type="entry name" value="HTH_17"/>
</dbReference>
<evidence type="ECO:0000313" key="5">
    <source>
        <dbReference type="Proteomes" id="UP001622370"/>
    </source>
</evidence>
<reference evidence="4" key="3">
    <citation type="submission" date="2017-06" db="EMBL/GenBank/DDBJ databases">
        <title>Capnocytophaga spp. assemblies.</title>
        <authorList>
            <person name="Gulvik C.A."/>
        </authorList>
    </citation>
    <scope>NUCLEOTIDE SEQUENCE [LARGE SCALE GENOMIC DNA]</scope>
    <source>
        <strain evidence="4">H2177</strain>
    </source>
</reference>
<dbReference type="KEGG" id="csto:CGC58_07470"/>
<organism evidence="2 4">
    <name type="scientific">Capnocytophaga stomatis</name>
    <dbReference type="NCBI Taxonomy" id="1848904"/>
    <lineage>
        <taxon>Bacteria</taxon>
        <taxon>Pseudomonadati</taxon>
        <taxon>Bacteroidota</taxon>
        <taxon>Flavobacteriia</taxon>
        <taxon>Flavobacteriales</taxon>
        <taxon>Flavobacteriaceae</taxon>
        <taxon>Capnocytophaga</taxon>
    </lineage>
</organism>
<gene>
    <name evidence="3" type="ORF">ACI76L_10005</name>
    <name evidence="2" type="ORF">CGC58_07470</name>
</gene>
<dbReference type="Pfam" id="PF12728">
    <property type="entry name" value="HTH_17"/>
    <property type="match status" value="1"/>
</dbReference>
<dbReference type="AlphaFoldDB" id="A0A250FWQ8"/>
<dbReference type="Proteomes" id="UP001622370">
    <property type="component" value="Unassembled WGS sequence"/>
</dbReference>
<dbReference type="OrthoDB" id="597977at2"/>
<feature type="domain" description="Helix-turn-helix" evidence="1">
    <location>
        <begin position="8"/>
        <end position="57"/>
    </location>
</feature>
<dbReference type="GO" id="GO:0003677">
    <property type="term" value="F:DNA binding"/>
    <property type="evidence" value="ECO:0007669"/>
    <property type="project" value="InterPro"/>
</dbReference>
<dbReference type="RefSeq" id="WP_095896159.1">
    <property type="nucleotide sequence ID" value="NZ_BOPJ01000001.1"/>
</dbReference>
<dbReference type="SUPFAM" id="SSF46955">
    <property type="entry name" value="Putative DNA-binding domain"/>
    <property type="match status" value="1"/>
</dbReference>
<dbReference type="InterPro" id="IPR010093">
    <property type="entry name" value="SinI_DNA-bd"/>
</dbReference>
<dbReference type="EMBL" id="JBJGWJ010000007">
    <property type="protein sequence ID" value="MFK8294116.1"/>
    <property type="molecule type" value="Genomic_DNA"/>
</dbReference>
<evidence type="ECO:0000313" key="3">
    <source>
        <dbReference type="EMBL" id="MFK8294116.1"/>
    </source>
</evidence>
<evidence type="ECO:0000313" key="2">
    <source>
        <dbReference type="EMBL" id="ATA89582.1"/>
    </source>
</evidence>
<dbReference type="InterPro" id="IPR038148">
    <property type="entry name" value="Tn1545/Tn916_Xis"/>
</dbReference>
<accession>A0A250FWQ8</accession>
<dbReference type="InterPro" id="IPR009061">
    <property type="entry name" value="DNA-bd_dom_put_sf"/>
</dbReference>
<protein>
    <submittedName>
        <fullName evidence="2">Excisionase</fullName>
    </submittedName>
    <submittedName>
        <fullName evidence="3">Helix-turn-helix domain-containing protein</fullName>
    </submittedName>
</protein>
<dbReference type="Gene3D" id="3.90.105.50">
    <property type="match status" value="1"/>
</dbReference>
<sequence length="81" mass="9491">MNYKKEILSLNEAVEYLNVSKSLLYKLTSDRKISFSKPNGGKIYFKKSELDAWMLSNECKSRKELEENLKKKIKEDGGRKK</sequence>
<name>A0A250FWQ8_9FLAO</name>
<reference evidence="3" key="4">
    <citation type="submission" date="2024-10" db="EMBL/GenBank/DDBJ databases">
        <authorList>
            <person name="Bergman P."/>
            <person name="Andersson A.F."/>
            <person name="Zangenah S."/>
            <person name="Abbasi N."/>
        </authorList>
    </citation>
    <scope>NUCLEOTIDE SEQUENCE</scope>
    <source>
        <strain evidence="3">W5</strain>
    </source>
</reference>
<reference evidence="2" key="2">
    <citation type="journal article" date="2017" name="Genome Announc.">
        <title>Twelve Complete Reference Genomes of Clinical Isolates in the Capnocytophaga Genus.</title>
        <authorList>
            <person name="Villarma A."/>
            <person name="Gulvik C.A."/>
            <person name="Rowe L.A."/>
            <person name="Sheth M."/>
            <person name="Juieng P."/>
            <person name="Nicholson A.C."/>
            <person name="Loparev V.N."/>
            <person name="McQuiston J.R."/>
        </authorList>
    </citation>
    <scope>NUCLEOTIDE SEQUENCE</scope>
    <source>
        <strain evidence="2">H2177</strain>
    </source>
</reference>
<dbReference type="Proteomes" id="UP000217348">
    <property type="component" value="Chromosome"/>
</dbReference>
<keyword evidence="5" id="KW-1185">Reference proteome</keyword>
<dbReference type="EMBL" id="CP022387">
    <property type="protein sequence ID" value="ATA89582.1"/>
    <property type="molecule type" value="Genomic_DNA"/>
</dbReference>
<reference evidence="3 5" key="1">
    <citation type="journal article" date="2016" name="Sci. Rep.">
        <title>Whole genome sequencing identifies a novel species of the genus Capnocytophaga isolated from dog and cat bite wounds in humans.</title>
        <authorList>
            <person name="Zangenah S."/>
            <person name="Abbasi N."/>
            <person name="Andersson A.F."/>
            <person name="Bergman P."/>
        </authorList>
    </citation>
    <scope>NUCLEOTIDE SEQUENCE [LARGE SCALE GENOMIC DNA]</scope>
    <source>
        <strain evidence="3 5">W5</strain>
    </source>
</reference>